<keyword evidence="1" id="KW-0472">Membrane</keyword>
<dbReference type="Proteomes" id="UP001157186">
    <property type="component" value="Unassembled WGS sequence"/>
</dbReference>
<dbReference type="RefSeq" id="WP_284242455.1">
    <property type="nucleotide sequence ID" value="NZ_BSST01000001.1"/>
</dbReference>
<feature type="transmembrane region" description="Helical" evidence="1">
    <location>
        <begin position="75"/>
        <end position="96"/>
    </location>
</feature>
<keyword evidence="1" id="KW-0812">Transmembrane</keyword>
<feature type="transmembrane region" description="Helical" evidence="1">
    <location>
        <begin position="116"/>
        <end position="139"/>
    </location>
</feature>
<keyword evidence="1" id="KW-1133">Transmembrane helix</keyword>
<name>A0ABQ6GKZ7_9GAMM</name>
<feature type="transmembrane region" description="Helical" evidence="1">
    <location>
        <begin position="151"/>
        <end position="178"/>
    </location>
</feature>
<proteinExistence type="predicted"/>
<dbReference type="EMBL" id="BSST01000001">
    <property type="protein sequence ID" value="GLX76663.1"/>
    <property type="molecule type" value="Genomic_DNA"/>
</dbReference>
<feature type="transmembrane region" description="Helical" evidence="1">
    <location>
        <begin position="198"/>
        <end position="226"/>
    </location>
</feature>
<evidence type="ECO:0000256" key="1">
    <source>
        <dbReference type="SAM" id="Phobius"/>
    </source>
</evidence>
<organism evidence="2 3">
    <name type="scientific">Thalassotalea insulae</name>
    <dbReference type="NCBI Taxonomy" id="2056778"/>
    <lineage>
        <taxon>Bacteria</taxon>
        <taxon>Pseudomonadati</taxon>
        <taxon>Pseudomonadota</taxon>
        <taxon>Gammaproteobacteria</taxon>
        <taxon>Alteromonadales</taxon>
        <taxon>Colwelliaceae</taxon>
        <taxon>Thalassotalea</taxon>
    </lineage>
</organism>
<sequence length="272" mass="31242">MDDIEGFLLFMGLILAFCSLLDWISTPEENDQNRLIITSWYTKLSDYDFASAVELINDRFFTGFRRIYGDKIFSLRRIFCSALSSLFFLYVTYIFLSGSITLPSELDFHNTSRSHIIVPFVIFLCLSNIFADYLSLIETEYLLALSNGKKLWLFPVFVAMDLVLSLVIFVAMMFFLSVVFGANGEFPVGVHNNASESFFFAALISTFFTSLAFYLCFAFNIFNVFICKFRPRLLEVLVRLESSEHMYKSLGMFIGSLVSCVKACFLFFEKVT</sequence>
<protein>
    <submittedName>
        <fullName evidence="2">Uncharacterized protein</fullName>
    </submittedName>
</protein>
<evidence type="ECO:0000313" key="3">
    <source>
        <dbReference type="Proteomes" id="UP001157186"/>
    </source>
</evidence>
<comment type="caution">
    <text evidence="2">The sequence shown here is derived from an EMBL/GenBank/DDBJ whole genome shotgun (WGS) entry which is preliminary data.</text>
</comment>
<gene>
    <name evidence="2" type="ORF">tinsulaeT_00030</name>
</gene>
<reference evidence="2 3" key="1">
    <citation type="submission" date="2023-03" db="EMBL/GenBank/DDBJ databases">
        <title>Draft genome sequence of Thalassotalea insulae KCTC 62186T.</title>
        <authorList>
            <person name="Sawabe T."/>
        </authorList>
    </citation>
    <scope>NUCLEOTIDE SEQUENCE [LARGE SCALE GENOMIC DNA]</scope>
    <source>
        <strain evidence="2 3">KCTC 62186</strain>
    </source>
</reference>
<accession>A0ABQ6GKZ7</accession>
<evidence type="ECO:0000313" key="2">
    <source>
        <dbReference type="EMBL" id="GLX76663.1"/>
    </source>
</evidence>
<feature type="transmembrane region" description="Helical" evidence="1">
    <location>
        <begin position="6"/>
        <end position="24"/>
    </location>
</feature>
<keyword evidence="3" id="KW-1185">Reference proteome</keyword>